<dbReference type="EMBL" id="AP024714">
    <property type="protein sequence ID" value="BCX82569.1"/>
    <property type="molecule type" value="Genomic_DNA"/>
</dbReference>
<feature type="domain" description="N-acetyltransferase" evidence="9">
    <location>
        <begin position="289"/>
        <end position="428"/>
    </location>
</feature>
<sequence length="435" mass="48293">MIDPAAFVRWFRGALPYIHAHRGRTFVIHFGGEAVADEPRFASLVHDIALLHGLGIRLVLVPGIRPQIEARLQQRGIACRYHRGQRITDAAALECVKEAAGQVRVEIEARLSLGVADSPMAGMRLPVVSGNFITAKPLGVIDGIDFQYTGEVRRVDAPGIQALLAQERLVLIPPLGYSPTGEVFNLRAEAVATAVATALRADKFLILMEQPCRLDDEPVAQLTSSEARTHLHRKRFPAPVASHVEAAVTAVEGGVERAHLLDRHLDGALLLELFTRDGAGTLISRQPFESLRPARLDDIPGILELIAPLEREGVLVKRSREKLETDLADYCVIERDGLVIGCAALHAFPEVKMGELACLALHPDYRGENRGQRLLEHIEDRARRQGLERLFVLTTRTLHWFRERGFQPATFADLPVQRQRCYNAQRNSKVLIKCL</sequence>
<dbReference type="NCBIfam" id="NF003641">
    <property type="entry name" value="PRK05279.1"/>
    <property type="match status" value="1"/>
</dbReference>
<evidence type="ECO:0000256" key="6">
    <source>
        <dbReference type="ARBA" id="ARBA00023315"/>
    </source>
</evidence>
<comment type="pathway">
    <text evidence="1 8">Amino-acid biosynthesis; L-arginine biosynthesis; N(2)-acetyl-L-ornithine from L-glutamate: step 1/4.</text>
</comment>
<name>A0AAU9C604_9GAMM</name>
<evidence type="ECO:0000256" key="1">
    <source>
        <dbReference type="ARBA" id="ARBA00004925"/>
    </source>
</evidence>
<evidence type="ECO:0000313" key="10">
    <source>
        <dbReference type="EMBL" id="BCX82569.1"/>
    </source>
</evidence>
<keyword evidence="6 8" id="KW-0012">Acyltransferase</keyword>
<dbReference type="InterPro" id="IPR000182">
    <property type="entry name" value="GNAT_dom"/>
</dbReference>
<keyword evidence="5 8" id="KW-0808">Transferase</keyword>
<keyword evidence="3 8" id="KW-0055">Arginine biosynthesis</keyword>
<dbReference type="PANTHER" id="PTHR30602:SF12">
    <property type="entry name" value="AMINO-ACID ACETYLTRANSFERASE NAGS1, CHLOROPLASTIC-RELATED"/>
    <property type="match status" value="1"/>
</dbReference>
<dbReference type="GO" id="GO:0005737">
    <property type="term" value="C:cytoplasm"/>
    <property type="evidence" value="ECO:0007669"/>
    <property type="project" value="UniProtKB-SubCell"/>
</dbReference>
<keyword evidence="4 8" id="KW-0028">Amino-acid biosynthesis</keyword>
<evidence type="ECO:0000313" key="11">
    <source>
        <dbReference type="Proteomes" id="UP001321825"/>
    </source>
</evidence>
<dbReference type="Proteomes" id="UP001321825">
    <property type="component" value="Chromosome"/>
</dbReference>
<proteinExistence type="inferred from homology"/>
<comment type="subcellular location">
    <subcellularLocation>
        <location evidence="8">Cytoplasm</location>
    </subcellularLocation>
</comment>
<evidence type="ECO:0000256" key="8">
    <source>
        <dbReference type="HAMAP-Rule" id="MF_01105"/>
    </source>
</evidence>
<dbReference type="InterPro" id="IPR016181">
    <property type="entry name" value="Acyl_CoA_acyltransferase"/>
</dbReference>
<dbReference type="InterPro" id="IPR033719">
    <property type="entry name" value="NAGS_kin"/>
</dbReference>
<dbReference type="Gene3D" id="3.40.1160.10">
    <property type="entry name" value="Acetylglutamate kinase-like"/>
    <property type="match status" value="1"/>
</dbReference>
<dbReference type="InterPro" id="IPR036393">
    <property type="entry name" value="AceGlu_kinase-like_sf"/>
</dbReference>
<dbReference type="NCBIfam" id="TIGR01890">
    <property type="entry name" value="N-Ac-Glu-synth"/>
    <property type="match status" value="1"/>
</dbReference>
<dbReference type="KEGG" id="mcau:MIT9_P2155"/>
<organism evidence="10 11">
    <name type="scientific">Methylomarinovum caldicuralii</name>
    <dbReference type="NCBI Taxonomy" id="438856"/>
    <lineage>
        <taxon>Bacteria</taxon>
        <taxon>Pseudomonadati</taxon>
        <taxon>Pseudomonadota</taxon>
        <taxon>Gammaproteobacteria</taxon>
        <taxon>Methylococcales</taxon>
        <taxon>Methylothermaceae</taxon>
        <taxon>Methylomarinovum</taxon>
    </lineage>
</organism>
<keyword evidence="11" id="KW-1185">Reference proteome</keyword>
<evidence type="ECO:0000256" key="7">
    <source>
        <dbReference type="ARBA" id="ARBA00048372"/>
    </source>
</evidence>
<dbReference type="InterPro" id="IPR001048">
    <property type="entry name" value="Asp/Glu/Uridylate_kinase"/>
</dbReference>
<dbReference type="Pfam" id="PF00696">
    <property type="entry name" value="AA_kinase"/>
    <property type="match status" value="1"/>
</dbReference>
<dbReference type="AlphaFoldDB" id="A0AAU9C604"/>
<evidence type="ECO:0000259" key="9">
    <source>
        <dbReference type="PROSITE" id="PS51186"/>
    </source>
</evidence>
<evidence type="ECO:0000256" key="4">
    <source>
        <dbReference type="ARBA" id="ARBA00022605"/>
    </source>
</evidence>
<reference evidence="11" key="1">
    <citation type="journal article" date="2024" name="Int. J. Syst. Evol. Microbiol.">
        <title>Methylomarinovum tepidoasis sp. nov., a moderately thermophilic methanotroph of the family Methylothermaceae isolated from a deep-sea hydrothermal field.</title>
        <authorList>
            <person name="Hirayama H."/>
            <person name="Takaki Y."/>
            <person name="Abe M."/>
            <person name="Miyazaki M."/>
            <person name="Uematsu K."/>
            <person name="Matsui Y."/>
            <person name="Takai K."/>
        </authorList>
    </citation>
    <scope>NUCLEOTIDE SEQUENCE [LARGE SCALE GENOMIC DNA]</scope>
    <source>
        <strain evidence="11">IT-9</strain>
    </source>
</reference>
<dbReference type="Gene3D" id="3.40.630.30">
    <property type="match status" value="1"/>
</dbReference>
<dbReference type="CDD" id="cd04301">
    <property type="entry name" value="NAT_SF"/>
    <property type="match status" value="1"/>
</dbReference>
<dbReference type="GO" id="GO:0006526">
    <property type="term" value="P:L-arginine biosynthetic process"/>
    <property type="evidence" value="ECO:0007669"/>
    <property type="project" value="UniProtKB-UniRule"/>
</dbReference>
<evidence type="ECO:0000256" key="3">
    <source>
        <dbReference type="ARBA" id="ARBA00022571"/>
    </source>
</evidence>
<evidence type="ECO:0000256" key="2">
    <source>
        <dbReference type="ARBA" id="ARBA00009145"/>
    </source>
</evidence>
<dbReference type="PANTHER" id="PTHR30602">
    <property type="entry name" value="AMINO-ACID ACETYLTRANSFERASE"/>
    <property type="match status" value="1"/>
</dbReference>
<keyword evidence="8" id="KW-0963">Cytoplasm</keyword>
<dbReference type="SUPFAM" id="SSF53633">
    <property type="entry name" value="Carbamate kinase-like"/>
    <property type="match status" value="1"/>
</dbReference>
<dbReference type="SUPFAM" id="SSF55729">
    <property type="entry name" value="Acyl-CoA N-acyltransferases (Nat)"/>
    <property type="match status" value="1"/>
</dbReference>
<dbReference type="PIRSF" id="PIRSF000423">
    <property type="entry name" value="ArgA"/>
    <property type="match status" value="1"/>
</dbReference>
<dbReference type="Pfam" id="PF00583">
    <property type="entry name" value="Acetyltransf_1"/>
    <property type="match status" value="1"/>
</dbReference>
<dbReference type="EC" id="2.3.1.1" evidence="8"/>
<dbReference type="GO" id="GO:0004042">
    <property type="term" value="F:L-glutamate N-acetyltransferase activity"/>
    <property type="evidence" value="ECO:0007669"/>
    <property type="project" value="UniProtKB-UniRule"/>
</dbReference>
<dbReference type="RefSeq" id="WP_317704965.1">
    <property type="nucleotide sequence ID" value="NZ_AP024714.1"/>
</dbReference>
<accession>A0AAU9C604</accession>
<protein>
    <recommendedName>
        <fullName evidence="8">Amino-acid acetyltransferase</fullName>
        <ecNumber evidence="8">2.3.1.1</ecNumber>
    </recommendedName>
    <alternativeName>
        <fullName evidence="8">N-acetylglutamate synthase</fullName>
        <shortName evidence="8">AGS</shortName>
        <shortName evidence="8">NAGS</shortName>
    </alternativeName>
</protein>
<dbReference type="CDD" id="cd04237">
    <property type="entry name" value="AAK_NAGS-ABP"/>
    <property type="match status" value="1"/>
</dbReference>
<dbReference type="InterPro" id="IPR010167">
    <property type="entry name" value="NH2A_AcTrfase"/>
</dbReference>
<comment type="miscellaneous">
    <text evidence="8">In bacteria which possess the bifunctional enzyme ornithine acetyltransferase/N-acetylglutamate synthase (ArgJ), ArgA fulfills an anaplerotic role.</text>
</comment>
<comment type="similarity">
    <text evidence="2 8">Belongs to the acetyltransferase family. ArgA subfamily.</text>
</comment>
<gene>
    <name evidence="8" type="primary">argA</name>
    <name evidence="10" type="ORF">MIT9_P2155</name>
</gene>
<evidence type="ECO:0000256" key="5">
    <source>
        <dbReference type="ARBA" id="ARBA00022679"/>
    </source>
</evidence>
<dbReference type="PROSITE" id="PS51186">
    <property type="entry name" value="GNAT"/>
    <property type="match status" value="1"/>
</dbReference>
<dbReference type="HAMAP" id="MF_01105">
    <property type="entry name" value="N_acetyl_glu_synth"/>
    <property type="match status" value="1"/>
</dbReference>
<comment type="catalytic activity">
    <reaction evidence="7 8">
        <text>L-glutamate + acetyl-CoA = N-acetyl-L-glutamate + CoA + H(+)</text>
        <dbReference type="Rhea" id="RHEA:24292"/>
        <dbReference type="ChEBI" id="CHEBI:15378"/>
        <dbReference type="ChEBI" id="CHEBI:29985"/>
        <dbReference type="ChEBI" id="CHEBI:44337"/>
        <dbReference type="ChEBI" id="CHEBI:57287"/>
        <dbReference type="ChEBI" id="CHEBI:57288"/>
        <dbReference type="EC" id="2.3.1.1"/>
    </reaction>
</comment>